<sequence>MNIRVVGDIRVGKIQPSLTGNAIVDDALIQNFCDQLKNGIHSIRRSINVVAEHFFDPSVPTNDIILMDDRILNSLPDELIADLKIIDVSHTDIVRGNVTNALNALRRYDNGEPVKSQGK</sequence>
<dbReference type="EMBL" id="AZEY01000090">
    <property type="protein sequence ID" value="KRL64511.1"/>
    <property type="molecule type" value="Genomic_DNA"/>
</dbReference>
<dbReference type="Proteomes" id="UP000052013">
    <property type="component" value="Unassembled WGS sequence"/>
</dbReference>
<proteinExistence type="predicted"/>
<dbReference type="PATRIC" id="fig|1423739.3.peg.1072"/>
<organism evidence="1 2">
    <name type="scientific">Lentilactobacillus diolivorans DSM 14421</name>
    <dbReference type="NCBI Taxonomy" id="1423739"/>
    <lineage>
        <taxon>Bacteria</taxon>
        <taxon>Bacillati</taxon>
        <taxon>Bacillota</taxon>
        <taxon>Bacilli</taxon>
        <taxon>Lactobacillales</taxon>
        <taxon>Lactobacillaceae</taxon>
        <taxon>Lentilactobacillus</taxon>
    </lineage>
</organism>
<dbReference type="RefSeq" id="WP_057865466.1">
    <property type="nucleotide sequence ID" value="NZ_AZEY01000090.1"/>
</dbReference>
<accession>A0A0R1S6C8</accession>
<name>A0A0R1S6C8_9LACO</name>
<reference evidence="1 2" key="1">
    <citation type="journal article" date="2015" name="Genome Announc.">
        <title>Expanding the biotechnology potential of lactobacilli through comparative genomics of 213 strains and associated genera.</title>
        <authorList>
            <person name="Sun Z."/>
            <person name="Harris H.M."/>
            <person name="McCann A."/>
            <person name="Guo C."/>
            <person name="Argimon S."/>
            <person name="Zhang W."/>
            <person name="Yang X."/>
            <person name="Jeffery I.B."/>
            <person name="Cooney J.C."/>
            <person name="Kagawa T.F."/>
            <person name="Liu W."/>
            <person name="Song Y."/>
            <person name="Salvetti E."/>
            <person name="Wrobel A."/>
            <person name="Rasinkangas P."/>
            <person name="Parkhill J."/>
            <person name="Rea M.C."/>
            <person name="O'Sullivan O."/>
            <person name="Ritari J."/>
            <person name="Douillard F.P."/>
            <person name="Paul Ross R."/>
            <person name="Yang R."/>
            <person name="Briner A.E."/>
            <person name="Felis G.E."/>
            <person name="de Vos W.M."/>
            <person name="Barrangou R."/>
            <person name="Klaenhammer T.R."/>
            <person name="Caufield P.W."/>
            <person name="Cui Y."/>
            <person name="Zhang H."/>
            <person name="O'Toole P.W."/>
        </authorList>
    </citation>
    <scope>NUCLEOTIDE SEQUENCE [LARGE SCALE GENOMIC DNA]</scope>
    <source>
        <strain evidence="1 2">DSM 14421</strain>
    </source>
</reference>
<dbReference type="AlphaFoldDB" id="A0A0R1S6C8"/>
<comment type="caution">
    <text evidence="1">The sequence shown here is derived from an EMBL/GenBank/DDBJ whole genome shotgun (WGS) entry which is preliminary data.</text>
</comment>
<evidence type="ECO:0000313" key="1">
    <source>
        <dbReference type="EMBL" id="KRL64511.1"/>
    </source>
</evidence>
<evidence type="ECO:0000313" key="2">
    <source>
        <dbReference type="Proteomes" id="UP000052013"/>
    </source>
</evidence>
<gene>
    <name evidence="1" type="ORF">FC85_GL001021</name>
</gene>
<protein>
    <submittedName>
        <fullName evidence="1">Uncharacterized protein</fullName>
    </submittedName>
</protein>